<comment type="subcellular location">
    <subcellularLocation>
        <location evidence="1">Membrane</location>
        <topology evidence="1">Multi-pass membrane protein</topology>
    </subcellularLocation>
</comment>
<dbReference type="NCBIfam" id="TIGR03462">
    <property type="entry name" value="CarR_dom_SF"/>
    <property type="match status" value="2"/>
</dbReference>
<evidence type="ECO:0000313" key="10">
    <source>
        <dbReference type="Proteomes" id="UP000066737"/>
    </source>
</evidence>
<evidence type="ECO:0000256" key="7">
    <source>
        <dbReference type="ARBA" id="ARBA00023235"/>
    </source>
</evidence>
<accession>A0A0U5AIA9</accession>
<dbReference type="EC" id="5.5.1.19" evidence="9"/>
<feature type="transmembrane region" description="Helical" evidence="8">
    <location>
        <begin position="112"/>
        <end position="130"/>
    </location>
</feature>
<evidence type="ECO:0000256" key="3">
    <source>
        <dbReference type="ARBA" id="ARBA00022692"/>
    </source>
</evidence>
<evidence type="ECO:0000256" key="4">
    <source>
        <dbReference type="ARBA" id="ARBA00022746"/>
    </source>
</evidence>
<keyword evidence="3 8" id="KW-0812">Transmembrane</keyword>
<dbReference type="Proteomes" id="UP000066737">
    <property type="component" value="Chromosome I"/>
</dbReference>
<evidence type="ECO:0000256" key="1">
    <source>
        <dbReference type="ARBA" id="ARBA00004141"/>
    </source>
</evidence>
<feature type="transmembrane region" description="Helical" evidence="8">
    <location>
        <begin position="6"/>
        <end position="24"/>
    </location>
</feature>
<evidence type="ECO:0000256" key="8">
    <source>
        <dbReference type="SAM" id="Phobius"/>
    </source>
</evidence>
<feature type="transmembrane region" description="Helical" evidence="8">
    <location>
        <begin position="136"/>
        <end position="155"/>
    </location>
</feature>
<keyword evidence="4" id="KW-0125">Carotenoid biosynthesis</keyword>
<feature type="transmembrane region" description="Helical" evidence="8">
    <location>
        <begin position="212"/>
        <end position="233"/>
    </location>
</feature>
<keyword evidence="6 8" id="KW-0472">Membrane</keyword>
<protein>
    <submittedName>
        <fullName evidence="9">Lycopene beta-cyclase</fullName>
        <ecNumber evidence="9">5.5.1.19</ecNumber>
    </submittedName>
</protein>
<keyword evidence="7 9" id="KW-0413">Isomerase</keyword>
<dbReference type="AlphaFoldDB" id="A0A0U5AIA9"/>
<evidence type="ECO:0000256" key="5">
    <source>
        <dbReference type="ARBA" id="ARBA00022989"/>
    </source>
</evidence>
<name>A0A0U5AIA9_9EURY</name>
<evidence type="ECO:0000256" key="2">
    <source>
        <dbReference type="ARBA" id="ARBA00004829"/>
    </source>
</evidence>
<dbReference type="GO" id="GO:0016872">
    <property type="term" value="F:intramolecular lyase activity"/>
    <property type="evidence" value="ECO:0007669"/>
    <property type="project" value="InterPro"/>
</dbReference>
<feature type="transmembrane region" description="Helical" evidence="8">
    <location>
        <begin position="31"/>
        <end position="50"/>
    </location>
</feature>
<keyword evidence="10" id="KW-1185">Reference proteome</keyword>
<reference evidence="10" key="1">
    <citation type="journal article" date="2016" name="Environ. Microbiol.">
        <title>The complete genome of a viable archaeum isolated from 123-million-year-old rock salt.</title>
        <authorList>
            <person name="Jaakkola S.T."/>
            <person name="Pfeiffer F."/>
            <person name="Ravantti J.J."/>
            <person name="Guo Q."/>
            <person name="Liu Y."/>
            <person name="Chen X."/>
            <person name="Ma H."/>
            <person name="Yang C."/>
            <person name="Oksanen H.M."/>
            <person name="Bamford D.H."/>
        </authorList>
    </citation>
    <scope>NUCLEOTIDE SEQUENCE</scope>
    <source>
        <strain evidence="10">JI20-1</strain>
    </source>
</reference>
<sequence>MATYLQFLAAFVAPPLAALAVLRWRDRRDEWWSLVGVGILLVLALAYTTPWDNYLIRRGVWTYGADAVVATLWLAPIEEYAFVAMQTIVAGLWVQRVADSPDPEFTPARRDAAAGALAGLAVTAAGIAFLGTASTFYLGAILAWAGPVLALQWGVGWRYLLARSRTVAVGVGAPTLYFATADRVALADGIWTISTEYATGVAVAGLPIEEGAFFLVTNLFVVQGLVLFDWVVARWA</sequence>
<dbReference type="InterPro" id="IPR017825">
    <property type="entry name" value="Lycopene_cyclase_dom"/>
</dbReference>
<comment type="pathway">
    <text evidence="2">Carotenoid biosynthesis.</text>
</comment>
<dbReference type="EMBL" id="LN831302">
    <property type="protein sequence ID" value="CQH61390.1"/>
    <property type="molecule type" value="Genomic_DNA"/>
</dbReference>
<evidence type="ECO:0000313" key="9">
    <source>
        <dbReference type="EMBL" id="CQH61390.1"/>
    </source>
</evidence>
<dbReference type="GO" id="GO:0016020">
    <property type="term" value="C:membrane"/>
    <property type="evidence" value="ECO:0007669"/>
    <property type="project" value="UniProtKB-SubCell"/>
</dbReference>
<feature type="transmembrane region" description="Helical" evidence="8">
    <location>
        <begin position="70"/>
        <end position="92"/>
    </location>
</feature>
<proteinExistence type="predicted"/>
<keyword evidence="5 8" id="KW-1133">Transmembrane helix</keyword>
<dbReference type="GO" id="GO:0016117">
    <property type="term" value="P:carotenoid biosynthetic process"/>
    <property type="evidence" value="ECO:0007669"/>
    <property type="project" value="UniProtKB-KW"/>
</dbReference>
<organism evidence="9 10">
    <name type="scientific">Halobacterium hubeiense</name>
    <dbReference type="NCBI Taxonomy" id="1407499"/>
    <lineage>
        <taxon>Archaea</taxon>
        <taxon>Methanobacteriati</taxon>
        <taxon>Methanobacteriota</taxon>
        <taxon>Stenosarchaea group</taxon>
        <taxon>Halobacteria</taxon>
        <taxon>Halobacteriales</taxon>
        <taxon>Halobacteriaceae</taxon>
        <taxon>Halobacterium</taxon>
    </lineage>
</organism>
<gene>
    <name evidence="9" type="primary">crtY</name>
    <name evidence="9" type="ORF">HHUB_3439</name>
</gene>
<dbReference type="KEGG" id="hhb:Hhub_3439"/>
<dbReference type="STRING" id="1407499.HHUB_3439"/>
<dbReference type="GO" id="GO:0045436">
    <property type="term" value="F:lycopene beta cyclase activity"/>
    <property type="evidence" value="ECO:0007669"/>
    <property type="project" value="UniProtKB-ARBA"/>
</dbReference>
<evidence type="ECO:0000256" key="6">
    <source>
        <dbReference type="ARBA" id="ARBA00023136"/>
    </source>
</evidence>
<dbReference type="OrthoDB" id="241129at2157"/>